<evidence type="ECO:0000313" key="2">
    <source>
        <dbReference type="EMBL" id="MDT2738049.1"/>
    </source>
</evidence>
<sequence>MKKEDLIALGVDEETAKSIMALHGKTVTQLNAQVATLEGERDTAQQQLASNQTELDTLKESAKGNEALTAQLADLQAKFDDAKTNSENTIANLKKQSAIELALTQAGARNITAVKALLDADKLTISENGVEGLNEQLEAVKVDNDYLFQAAEQKTPQVVAGGNPAGGSGGDKTVLQKIQERLGE</sequence>
<protein>
    <submittedName>
        <fullName evidence="2">Phage scaffolding protein</fullName>
    </submittedName>
</protein>
<evidence type="ECO:0000256" key="1">
    <source>
        <dbReference type="SAM" id="Coils"/>
    </source>
</evidence>
<gene>
    <name evidence="2" type="ORF">P7H00_13115</name>
</gene>
<reference evidence="2" key="1">
    <citation type="submission" date="2023-03" db="EMBL/GenBank/DDBJ databases">
        <authorList>
            <person name="Shen W."/>
            <person name="Cai J."/>
        </authorList>
    </citation>
    <scope>NUCLEOTIDE SEQUENCE</scope>
    <source>
        <strain evidence="2">P69-2</strain>
    </source>
</reference>
<dbReference type="Proteomes" id="UP001180842">
    <property type="component" value="Unassembled WGS sequence"/>
</dbReference>
<dbReference type="EMBL" id="JARQAI010000027">
    <property type="protein sequence ID" value="MDT2738049.1"/>
    <property type="molecule type" value="Genomic_DNA"/>
</dbReference>
<proteinExistence type="predicted"/>
<evidence type="ECO:0000313" key="3">
    <source>
        <dbReference type="Proteomes" id="UP001180842"/>
    </source>
</evidence>
<accession>A0AAE4L4M0</accession>
<organism evidence="2 3">
    <name type="scientific">Enterococcus pseudoavium</name>
    <dbReference type="NCBI Taxonomy" id="44007"/>
    <lineage>
        <taxon>Bacteria</taxon>
        <taxon>Bacillati</taxon>
        <taxon>Bacillota</taxon>
        <taxon>Bacilli</taxon>
        <taxon>Lactobacillales</taxon>
        <taxon>Enterococcaceae</taxon>
        <taxon>Enterococcus</taxon>
    </lineage>
</organism>
<dbReference type="Pfam" id="PF06810">
    <property type="entry name" value="Phage_scaffold"/>
    <property type="match status" value="1"/>
</dbReference>
<keyword evidence="1" id="KW-0175">Coiled coil</keyword>
<dbReference type="AlphaFoldDB" id="A0AAE4L4M0"/>
<name>A0AAE4L4M0_9ENTE</name>
<dbReference type="InterPro" id="IPR009636">
    <property type="entry name" value="SCAF"/>
</dbReference>
<dbReference type="RefSeq" id="WP_311797514.1">
    <property type="nucleotide sequence ID" value="NZ_JARQAI010000027.1"/>
</dbReference>
<feature type="coiled-coil region" evidence="1">
    <location>
        <begin position="27"/>
        <end position="92"/>
    </location>
</feature>
<comment type="caution">
    <text evidence="2">The sequence shown here is derived from an EMBL/GenBank/DDBJ whole genome shotgun (WGS) entry which is preliminary data.</text>
</comment>